<name>A0ACB8QUJ2_9AGAM</name>
<sequence>MTTVSSSSVVAALDGDASGRVNDLYTSRPTHILHRVPWRPPIAVSAEGPYITLEDGRVLIDSVGGAAVACIGNGHPTVLKAIKDQVDNVAYVYNMQLSNEPAEKLADKLIASSNGAFEGVGFFAGGSEAMDAILKLARQYWFSQNQPRRVNYISRELSYHGNTLGTLQISGHTTRRTPYEDILNHENFHRVSPAFAKRFKRAEETDEQYVQRLAQELDDKIVALGPESVIGFIAETVVGATTGAVTPPGGYFPAMKAVCEKHGVLFILDEVMSGMGRMGTLHAWESFGNGASPDIQAVAKGLGGGYASIGAVLISPKVLNAIRDASGFWPHGHTYQAHPLACAASLAVQEVIESDNLLENCREQGEYLGKLLSERLGNSISAPYVFDIRGGGLLRAVEFDFTGPEGVKVDLKGQAFAMAVQARCMENNLIIMAFTGGANVENTKGDHCIFAPAYNVTREQVEEIVEKFVTSVEEVLKSALGVQAERPKLKLAPGHPLPLIEISQYPRFYLSSLRTRRTTQQPQQPVTAAGITINEPSRDTKGKKRAIADPSSDNDSAPISSSNKRAKTSTSSPYSLRSRGDTSSASDMPKKNSRQATAVKGKTANASSRSKPVLPSPGPSRLHEDDEDFDMVDAGHGQDDHDDQMEGIATDLMGGEHEDDDEQGDIGDEGDHNCGDFPEQDGGGDGVSGLGEPRAFAGLDEASAMALFSNYHNLGSYMVSLSGRLKTMLNNIKPTADPTTRLLTLQELSELLSISTEDTLAGSFPINSFVRVLIQILGGSGRPLGGDDDGEDDEGADEQDEDAALAAAIALSGGSQYAGDENLEAQVLAARCLANLMEALPGIANTVSYHGAIPVLCSKLTEISYIDLAEQVLSTLEKISEDVPEHIVREGGLAALLTYLDFFSIAVQRTALQAAANCCRNIKLEHFSMASGVWPVIRNCLGYSDQRLVEFACLCVIRVIDSYRSSPENLEALVDLKLIQAVNMLLLPAGGSPLIASNTFTLLLRALASSARISPKITVALLEAGIVDTLYQILTGVLPSAHERDEQGGSAGGQGLGGGLADMTVMQNLAHRPKEQVEEALSLISELLPPLPKDGVFDHKGYTEKTLSKMVKAKAKAERAAVRQANLAQVNILMGLPPPSTTPSSSNLPSEAPTPPAADQEHEETALTTSSKDARIDVLRSKSEVVGRFMTLMVPILIDVYAASVTTSIRIKTLTGLLKAISFLEPEGVKQVLSFVPVASFASSILSSRDHPTLVIGALQLVELLLNKVPADYKPTFRREGVFHEVEALATRTLIVSKLKDKEPSDASGSGDSPAPTPAAPLSSSLPGYRKLAQLAIDPEDAVTLRSRVIRFHHLTVKDDDDADNMYSTLRKLVERISKPKASEKDLAVALRDLATLFASPHSSVSSFELLQSGVIDGLLSFATSKERNGGLIVFLANSKLKTSVVPVDRRRELMLDAFTAQKSKGGNDPQTPLAIFVKRLQESLTRIESFDVVTVAQGIDDSKRSSSPSLLARQLRLRLVATEDSDIPRNLSNIVVSIHAIATFQALHDYLRPRVSGTLVGGSRLSGMLAALAAGAGPPPPLPISDAISALPQASTSTSVSAPPAPIERRRSQRLKAKDNTSPSSHDNVVDATPTAGPSEDEPAASTTRADSEAAPSAGGETAPSDTIVNDEPDYGDFTDEEVDAEACSKFSIASVFDDEMDGDNSVTEKTVNLSVAPGRSHCLFEVIVTQSSADGSKIEAQTPDGTRVGTPATSSSREPPATPTPRPSSKNSYAAALKTKPQDWHLEFSMDDHVLPLDLTIYGAIHQHELRKKAAGSGSLPAHLLWQGVYTVKFRKVPGPSPSASPSEATESSRSRSPTPPLSSLPEDASHAKILRLLRVLNKLNMLQAERARHSLPDSAFVNNKLTAKLARQLEEPMIVASQCLPDWALDLPQHFPFLFPFATRYNFLQSTSFGYARLILKWQSQQSRGQDSSSRRDDGVGFLGRLQRQKVRISRNHILESAMKVFELYGSSSSILEVEYFEEVGTGLGPTLEFYSLASKEFARRDLKVWRDEDALKPGAHVFHPRGLFPAPISPEEIANDGGQKKTHIIHVIGRFIAKALLDSRIIDITFNKVFLRLALGEDVPLTIESLKLVDVELAASLEKLRVMGTEPKPLFDKDHVKIEDLALDFTLPGYDNIELRPGGKEITVTSETVEEYIHDVIDVMIGSGAKLQAKAFREGFNKVFPISDLQAFTIDELVMLFGNSDEDWSVETLSEALKADHGFNVESRAIRDLVEIMAGYDAATRRSFLQFITGSPKLPIGGFRGLNPALTVVRKPSEAPLTADDYLPSVMTCVNYLKLPDYSCKAVMTERLRVAMQEGVGSFHLS</sequence>
<proteinExistence type="predicted"/>
<comment type="caution">
    <text evidence="1">The sequence shown here is derived from an EMBL/GenBank/DDBJ whole genome shotgun (WGS) entry which is preliminary data.</text>
</comment>
<reference evidence="1" key="2">
    <citation type="journal article" date="2022" name="New Phytol.">
        <title>Evolutionary transition to the ectomycorrhizal habit in the genomes of a hyperdiverse lineage of mushroom-forming fungi.</title>
        <authorList>
            <person name="Looney B."/>
            <person name="Miyauchi S."/>
            <person name="Morin E."/>
            <person name="Drula E."/>
            <person name="Courty P.E."/>
            <person name="Kohler A."/>
            <person name="Kuo A."/>
            <person name="LaButti K."/>
            <person name="Pangilinan J."/>
            <person name="Lipzen A."/>
            <person name="Riley R."/>
            <person name="Andreopoulos W."/>
            <person name="He G."/>
            <person name="Johnson J."/>
            <person name="Nolan M."/>
            <person name="Tritt A."/>
            <person name="Barry K.W."/>
            <person name="Grigoriev I.V."/>
            <person name="Nagy L.G."/>
            <person name="Hibbett D."/>
            <person name="Henrissat B."/>
            <person name="Matheny P.B."/>
            <person name="Labbe J."/>
            <person name="Martin F.M."/>
        </authorList>
    </citation>
    <scope>NUCLEOTIDE SEQUENCE</scope>
    <source>
        <strain evidence="1">EC-137</strain>
    </source>
</reference>
<organism evidence="1 2">
    <name type="scientific">Vararia minispora EC-137</name>
    <dbReference type="NCBI Taxonomy" id="1314806"/>
    <lineage>
        <taxon>Eukaryota</taxon>
        <taxon>Fungi</taxon>
        <taxon>Dikarya</taxon>
        <taxon>Basidiomycota</taxon>
        <taxon>Agaricomycotina</taxon>
        <taxon>Agaricomycetes</taxon>
        <taxon>Russulales</taxon>
        <taxon>Lachnocladiaceae</taxon>
        <taxon>Vararia</taxon>
    </lineage>
</organism>
<protein>
    <submittedName>
        <fullName evidence="1">Uncharacterized protein</fullName>
    </submittedName>
</protein>
<accession>A0ACB8QUJ2</accession>
<evidence type="ECO:0000313" key="2">
    <source>
        <dbReference type="Proteomes" id="UP000814128"/>
    </source>
</evidence>
<evidence type="ECO:0000313" key="1">
    <source>
        <dbReference type="EMBL" id="KAI0035342.1"/>
    </source>
</evidence>
<dbReference type="Proteomes" id="UP000814128">
    <property type="component" value="Unassembled WGS sequence"/>
</dbReference>
<dbReference type="EMBL" id="MU273486">
    <property type="protein sequence ID" value="KAI0035342.1"/>
    <property type="molecule type" value="Genomic_DNA"/>
</dbReference>
<reference evidence="1" key="1">
    <citation type="submission" date="2021-02" db="EMBL/GenBank/DDBJ databases">
        <authorList>
            <consortium name="DOE Joint Genome Institute"/>
            <person name="Ahrendt S."/>
            <person name="Looney B.P."/>
            <person name="Miyauchi S."/>
            <person name="Morin E."/>
            <person name="Drula E."/>
            <person name="Courty P.E."/>
            <person name="Chicoki N."/>
            <person name="Fauchery L."/>
            <person name="Kohler A."/>
            <person name="Kuo A."/>
            <person name="Labutti K."/>
            <person name="Pangilinan J."/>
            <person name="Lipzen A."/>
            <person name="Riley R."/>
            <person name="Andreopoulos W."/>
            <person name="He G."/>
            <person name="Johnson J."/>
            <person name="Barry K.W."/>
            <person name="Grigoriev I.V."/>
            <person name="Nagy L."/>
            <person name="Hibbett D."/>
            <person name="Henrissat B."/>
            <person name="Matheny P.B."/>
            <person name="Labbe J."/>
            <person name="Martin F."/>
        </authorList>
    </citation>
    <scope>NUCLEOTIDE SEQUENCE</scope>
    <source>
        <strain evidence="1">EC-137</strain>
    </source>
</reference>
<keyword evidence="2" id="KW-1185">Reference proteome</keyword>
<gene>
    <name evidence="1" type="ORF">K488DRAFT_68503</name>
</gene>